<organism evidence="1 2">
    <name type="scientific">Dallia pectoralis</name>
    <name type="common">Alaska blackfish</name>
    <dbReference type="NCBI Taxonomy" id="75939"/>
    <lineage>
        <taxon>Eukaryota</taxon>
        <taxon>Metazoa</taxon>
        <taxon>Chordata</taxon>
        <taxon>Craniata</taxon>
        <taxon>Vertebrata</taxon>
        <taxon>Euteleostomi</taxon>
        <taxon>Actinopterygii</taxon>
        <taxon>Neopterygii</taxon>
        <taxon>Teleostei</taxon>
        <taxon>Protacanthopterygii</taxon>
        <taxon>Esociformes</taxon>
        <taxon>Umbridae</taxon>
        <taxon>Dallia</taxon>
    </lineage>
</organism>
<gene>
    <name evidence="1" type="ORF">DPEC_G00203050</name>
</gene>
<name>A0ACC2G9X0_DALPE</name>
<keyword evidence="2" id="KW-1185">Reference proteome</keyword>
<reference evidence="1" key="1">
    <citation type="submission" date="2021-05" db="EMBL/GenBank/DDBJ databases">
        <authorList>
            <person name="Pan Q."/>
            <person name="Jouanno E."/>
            <person name="Zahm M."/>
            <person name="Klopp C."/>
            <person name="Cabau C."/>
            <person name="Louis A."/>
            <person name="Berthelot C."/>
            <person name="Parey E."/>
            <person name="Roest Crollius H."/>
            <person name="Montfort J."/>
            <person name="Robinson-Rechavi M."/>
            <person name="Bouchez O."/>
            <person name="Lampietro C."/>
            <person name="Lopez Roques C."/>
            <person name="Donnadieu C."/>
            <person name="Postlethwait J."/>
            <person name="Bobe J."/>
            <person name="Dillon D."/>
            <person name="Chandos A."/>
            <person name="von Hippel F."/>
            <person name="Guiguen Y."/>
        </authorList>
    </citation>
    <scope>NUCLEOTIDE SEQUENCE</scope>
    <source>
        <strain evidence="1">YG-Jan2019</strain>
    </source>
</reference>
<dbReference type="EMBL" id="CM055743">
    <property type="protein sequence ID" value="KAJ8000265.1"/>
    <property type="molecule type" value="Genomic_DNA"/>
</dbReference>
<comment type="caution">
    <text evidence="1">The sequence shown here is derived from an EMBL/GenBank/DDBJ whole genome shotgun (WGS) entry which is preliminary data.</text>
</comment>
<protein>
    <submittedName>
        <fullName evidence="1">Uncharacterized protein</fullName>
    </submittedName>
</protein>
<accession>A0ACC2G9X0</accession>
<proteinExistence type="predicted"/>
<sequence length="116" mass="12638">MGKYHDATTESLVTVGSRFPSDRLTLVVPAGPDDIRSHACPRSTCRPASSPEPEHAKEQTQWAFCPNRVTDYTPAIIKCADDTTTVVCVGNITGYLWGIPQVGGRRHDGVKLIRTS</sequence>
<dbReference type="Proteomes" id="UP001157502">
    <property type="component" value="Chromosome 16"/>
</dbReference>
<evidence type="ECO:0000313" key="1">
    <source>
        <dbReference type="EMBL" id="KAJ8000265.1"/>
    </source>
</evidence>
<evidence type="ECO:0000313" key="2">
    <source>
        <dbReference type="Proteomes" id="UP001157502"/>
    </source>
</evidence>